<dbReference type="EMBL" id="OU898277">
    <property type="protein sequence ID" value="CAG9829586.1"/>
    <property type="molecule type" value="Genomic_DNA"/>
</dbReference>
<dbReference type="OrthoDB" id="7701049at2759"/>
<dbReference type="Proteomes" id="UP001153709">
    <property type="component" value="Chromosome 2"/>
</dbReference>
<reference evidence="1" key="1">
    <citation type="submission" date="2022-01" db="EMBL/GenBank/DDBJ databases">
        <authorList>
            <person name="King R."/>
        </authorList>
    </citation>
    <scope>NUCLEOTIDE SEQUENCE</scope>
</reference>
<name>A0A9N9X909_DIABA</name>
<gene>
    <name evidence="1" type="ORF">DIABBA_LOCUS3367</name>
</gene>
<evidence type="ECO:0000313" key="1">
    <source>
        <dbReference type="EMBL" id="CAG9829586.1"/>
    </source>
</evidence>
<dbReference type="AlphaFoldDB" id="A0A9N9X909"/>
<proteinExistence type="predicted"/>
<accession>A0A9N9X909</accession>
<keyword evidence="2" id="KW-1185">Reference proteome</keyword>
<sequence>MKMYGFIIRNCRNFSDIRPIKLLYLSLVRTKLEYCSLIWYPICKCYMQQIKKVQRKLFNIVSLELGRVTFSVSFLYKLLHNCIDCSDILGQIRFIVYYGIYLSRCENKYVTEVTHLYYVR</sequence>
<organism evidence="1 2">
    <name type="scientific">Diabrotica balteata</name>
    <name type="common">Banded cucumber beetle</name>
    <dbReference type="NCBI Taxonomy" id="107213"/>
    <lineage>
        <taxon>Eukaryota</taxon>
        <taxon>Metazoa</taxon>
        <taxon>Ecdysozoa</taxon>
        <taxon>Arthropoda</taxon>
        <taxon>Hexapoda</taxon>
        <taxon>Insecta</taxon>
        <taxon>Pterygota</taxon>
        <taxon>Neoptera</taxon>
        <taxon>Endopterygota</taxon>
        <taxon>Coleoptera</taxon>
        <taxon>Polyphaga</taxon>
        <taxon>Cucujiformia</taxon>
        <taxon>Chrysomeloidea</taxon>
        <taxon>Chrysomelidae</taxon>
        <taxon>Galerucinae</taxon>
        <taxon>Diabroticina</taxon>
        <taxon>Diabroticites</taxon>
        <taxon>Diabrotica</taxon>
    </lineage>
</organism>
<protein>
    <submittedName>
        <fullName evidence="1">Uncharacterized protein</fullName>
    </submittedName>
</protein>
<evidence type="ECO:0000313" key="2">
    <source>
        <dbReference type="Proteomes" id="UP001153709"/>
    </source>
</evidence>